<organism evidence="2">
    <name type="scientific">Podoviridae sp. ct1ev3</name>
    <dbReference type="NCBI Taxonomy" id="2825216"/>
    <lineage>
        <taxon>Viruses</taxon>
        <taxon>Duplodnaviria</taxon>
        <taxon>Heunggongvirae</taxon>
        <taxon>Uroviricota</taxon>
        <taxon>Caudoviricetes</taxon>
    </lineage>
</organism>
<evidence type="ECO:0000313" key="2">
    <source>
        <dbReference type="EMBL" id="DAF85370.1"/>
    </source>
</evidence>
<reference evidence="2" key="1">
    <citation type="journal article" date="2021" name="Proc. Natl. Acad. Sci. U.S.A.">
        <title>A Catalog of Tens of Thousands of Viruses from Human Metagenomes Reveals Hidden Associations with Chronic Diseases.</title>
        <authorList>
            <person name="Tisza M.J."/>
            <person name="Buck C.B."/>
        </authorList>
    </citation>
    <scope>NUCLEOTIDE SEQUENCE</scope>
    <source>
        <strain evidence="2">Ct1ev3</strain>
    </source>
</reference>
<evidence type="ECO:0000256" key="1">
    <source>
        <dbReference type="SAM" id="Coils"/>
    </source>
</evidence>
<keyword evidence="1" id="KW-0175">Coiled coil</keyword>
<feature type="coiled-coil region" evidence="1">
    <location>
        <begin position="24"/>
        <end position="65"/>
    </location>
</feature>
<protein>
    <submittedName>
        <fullName evidence="2">Uncharacterized protein</fullName>
    </submittedName>
</protein>
<name>A0A8S5TT31_9CAUD</name>
<proteinExistence type="predicted"/>
<sequence length="135" mass="15808">MSYFNDFPHTRNSDQDFGELIKQYVELNARYENLAGMVEKCEENNAELKKELAEIKKEIDDYVNGKLIPAYLEATKKYIDENLIDFVSEIVKYVVFGISADGHFVAYIPSSWDFIQFDTVYDQTSELFGHLILRW</sequence>
<dbReference type="EMBL" id="BK015925">
    <property type="protein sequence ID" value="DAF85370.1"/>
    <property type="molecule type" value="Genomic_DNA"/>
</dbReference>
<accession>A0A8S5TT31</accession>